<dbReference type="GO" id="GO:0005524">
    <property type="term" value="F:ATP binding"/>
    <property type="evidence" value="ECO:0007669"/>
    <property type="project" value="UniProtKB-KW"/>
</dbReference>
<dbReference type="InterPro" id="IPR032675">
    <property type="entry name" value="LRR_dom_sf"/>
</dbReference>
<dbReference type="CDD" id="cd01670">
    <property type="entry name" value="Death"/>
    <property type="match status" value="1"/>
</dbReference>
<proteinExistence type="predicted"/>
<feature type="domain" description="Death" evidence="3">
    <location>
        <begin position="1"/>
        <end position="29"/>
    </location>
</feature>
<keyword evidence="6" id="KW-1185">Reference proteome</keyword>
<sequence>MDLLEEWLKRNGERATIEVLMEALSEANLQSTNTEMGRQHDIVLLIRLREVREGETIEEMVWDQCVPETTQGVNVPAIKAILQRNESRVLFLLDGYDELQPEARADKQAIPKLLSGKLYPNSTIVITSRPSSGVQQYAQPDCKARIIGFSFDLVKEYVLRYFTVVERPDQAKALLLFLEDDKHLESLTHTPMFLMLVCLLWEENPNMVSTETIKGLYDNLLTCLIEKHCKREGVGMPTDGIPSDLDAALLQLGKLALEALLRKETQLDLAEVKRQNVNWELLLKLGVVFSEVSASKLHPRKQLTFAHKTMQEFLAGRYVASVVVSQDIRDLLKLTSISDVIEHGNLLQFTCGCDSRAAQAVMEGLANISSKEYAGLQIEHLTKLDWPWKLKPEIHNSYHDFVRLCLDILNEKKTPGVLQAVSKALPFIVSHNAISNRQHAALKYYVQNLQPSSHLLNKMALEIGGPSWVTAQGLQFLEQTFPSPTPGLLLDLSLSNVFLGTPELTDRLVSILKHVPGLRVLDLSETRQFSKSLQPIVQAFSHMSLLEELDLSYNKLGVAEIEVLRVGLKRLPRLTVLYLKANIYAKKITITARCMSLLAPSMRNLTGLRELDISSNGIGNDGLKHLAEVLPIFTAMQILILAQIGISATGMRTLVHALRHLTGLLKLDISGNHIGDIGLEQLVGILPRLTAIKVLELRKTGIGDTGMSALVKTLPHLVELQELNVSENHIGDSVIVSLVQTLCQPISLDKEQSPHGDKSKALVGSCVKNTLQVLDFSENTGVTAAGLERVSQLITLPALTKLSMSTHPKILTHLPDTAAMAVAKALPRLPALEVLDLSYISMDPAGFQAVMKAAEEHPTLHKLWYTKEGVPEEADTSARCLTFSTTLERYSWQKLPEWLDNPERVFEIFAEAVAMTMSSDFHISGMNVFLPK</sequence>
<dbReference type="PROSITE" id="PS50837">
    <property type="entry name" value="NACHT"/>
    <property type="match status" value="1"/>
</dbReference>
<dbReference type="Pfam" id="PF13516">
    <property type="entry name" value="LRR_6"/>
    <property type="match status" value="4"/>
</dbReference>
<dbReference type="EMBL" id="CAKMNS010000134">
    <property type="protein sequence ID" value="CAH1277029.1"/>
    <property type="molecule type" value="Genomic_DNA"/>
</dbReference>
<evidence type="ECO:0000259" key="3">
    <source>
        <dbReference type="PROSITE" id="PS50017"/>
    </source>
</evidence>
<protein>
    <submittedName>
        <fullName evidence="5">NLRC4 protein</fullName>
    </submittedName>
</protein>
<dbReference type="InterPro" id="IPR007111">
    <property type="entry name" value="NACHT_NTPase"/>
</dbReference>
<dbReference type="SMART" id="SM00368">
    <property type="entry name" value="LRR_RI"/>
    <property type="match status" value="6"/>
</dbReference>
<dbReference type="GO" id="GO:0007165">
    <property type="term" value="P:signal transduction"/>
    <property type="evidence" value="ECO:0007669"/>
    <property type="project" value="InterPro"/>
</dbReference>
<comment type="caution">
    <text evidence="5">The sequence shown here is derived from an EMBL/GenBank/DDBJ whole genome shotgun (WGS) entry which is preliminary data.</text>
</comment>
<keyword evidence="1" id="KW-0547">Nucleotide-binding</keyword>
<dbReference type="OrthoDB" id="120976at2759"/>
<dbReference type="Gene3D" id="3.80.10.10">
    <property type="entry name" value="Ribonuclease Inhibitor"/>
    <property type="match status" value="2"/>
</dbReference>
<dbReference type="Gene3D" id="3.40.50.300">
    <property type="entry name" value="P-loop containing nucleotide triphosphate hydrolases"/>
    <property type="match status" value="1"/>
</dbReference>
<dbReference type="Pfam" id="PF05729">
    <property type="entry name" value="NACHT"/>
    <property type="match status" value="1"/>
</dbReference>
<dbReference type="PANTHER" id="PTHR46312:SF2">
    <property type="entry name" value="NUCLEOTIDE-BINDING OLIGOMERIZATION DOMAIN-CONTAINING PROTEIN 2-LIKE"/>
    <property type="match status" value="1"/>
</dbReference>
<accession>A0A8S4MN54</accession>
<dbReference type="SUPFAM" id="SSF52047">
    <property type="entry name" value="RNI-like"/>
    <property type="match status" value="2"/>
</dbReference>
<dbReference type="AlphaFoldDB" id="A0A8S4MN54"/>
<evidence type="ECO:0000256" key="2">
    <source>
        <dbReference type="ARBA" id="ARBA00022840"/>
    </source>
</evidence>
<evidence type="ECO:0000256" key="1">
    <source>
        <dbReference type="ARBA" id="ARBA00022741"/>
    </source>
</evidence>
<feature type="domain" description="NACHT" evidence="4">
    <location>
        <begin position="81"/>
        <end position="132"/>
    </location>
</feature>
<dbReference type="InterPro" id="IPR001611">
    <property type="entry name" value="Leu-rich_rpt"/>
</dbReference>
<organism evidence="5 6">
    <name type="scientific">Branchiostoma lanceolatum</name>
    <name type="common">Common lancelet</name>
    <name type="synonym">Amphioxus lanceolatum</name>
    <dbReference type="NCBI Taxonomy" id="7740"/>
    <lineage>
        <taxon>Eukaryota</taxon>
        <taxon>Metazoa</taxon>
        <taxon>Chordata</taxon>
        <taxon>Cephalochordata</taxon>
        <taxon>Leptocardii</taxon>
        <taxon>Amphioxiformes</taxon>
        <taxon>Branchiostomatidae</taxon>
        <taxon>Branchiostoma</taxon>
    </lineage>
</organism>
<evidence type="ECO:0000313" key="5">
    <source>
        <dbReference type="EMBL" id="CAH1277029.1"/>
    </source>
</evidence>
<keyword evidence="2" id="KW-0067">ATP-binding</keyword>
<dbReference type="InterPro" id="IPR000488">
    <property type="entry name" value="Death_dom"/>
</dbReference>
<dbReference type="InterPro" id="IPR027417">
    <property type="entry name" value="P-loop_NTPase"/>
</dbReference>
<gene>
    <name evidence="5" type="primary">NLRC4</name>
    <name evidence="5" type="ORF">BLAG_LOCUS25929</name>
</gene>
<name>A0A8S4MN54_BRALA</name>
<reference evidence="5" key="1">
    <citation type="submission" date="2022-01" db="EMBL/GenBank/DDBJ databases">
        <authorList>
            <person name="Braso-Vives M."/>
        </authorList>
    </citation>
    <scope>NUCLEOTIDE SEQUENCE</scope>
</reference>
<evidence type="ECO:0000259" key="4">
    <source>
        <dbReference type="PROSITE" id="PS50837"/>
    </source>
</evidence>
<dbReference type="PANTHER" id="PTHR46312">
    <property type="entry name" value="NACHT DOMAIN-CONTAINING PROTEIN"/>
    <property type="match status" value="1"/>
</dbReference>
<dbReference type="PROSITE" id="PS50017">
    <property type="entry name" value="DEATH_DOMAIN"/>
    <property type="match status" value="1"/>
</dbReference>
<evidence type="ECO:0000313" key="6">
    <source>
        <dbReference type="Proteomes" id="UP000838412"/>
    </source>
</evidence>
<dbReference type="Proteomes" id="UP000838412">
    <property type="component" value="Unassembled WGS sequence"/>
</dbReference>